<dbReference type="Gene3D" id="2.160.20.10">
    <property type="entry name" value="Single-stranded right-handed beta-helix, Pectin lyase-like"/>
    <property type="match status" value="1"/>
</dbReference>
<dbReference type="NCBIfam" id="TIGR01901">
    <property type="entry name" value="adhes_NPXG"/>
    <property type="match status" value="1"/>
</dbReference>
<feature type="domain" description="Filamentous haemagglutinin FhaB/tRNA nuclease CdiA-like TPS" evidence="1">
    <location>
        <begin position="1"/>
        <end position="106"/>
    </location>
</feature>
<evidence type="ECO:0000313" key="3">
    <source>
        <dbReference type="Proteomes" id="UP000722121"/>
    </source>
</evidence>
<dbReference type="PANTHER" id="PTHR12338">
    <property type="entry name" value="AUTOTRANSPORTER"/>
    <property type="match status" value="1"/>
</dbReference>
<dbReference type="Proteomes" id="UP000722121">
    <property type="component" value="Unassembled WGS sequence"/>
</dbReference>
<dbReference type="EMBL" id="JAFITR010000001">
    <property type="protein sequence ID" value="MBN4066473.1"/>
    <property type="molecule type" value="Genomic_DNA"/>
</dbReference>
<protein>
    <submittedName>
        <fullName evidence="2">Filamentous hemagglutinin N-terminal domain-containing protein</fullName>
    </submittedName>
</protein>
<dbReference type="SMART" id="SM00912">
    <property type="entry name" value="Haemagg_act"/>
    <property type="match status" value="1"/>
</dbReference>
<evidence type="ECO:0000313" key="2">
    <source>
        <dbReference type="EMBL" id="MBN4066473.1"/>
    </source>
</evidence>
<dbReference type="InterPro" id="IPR012334">
    <property type="entry name" value="Pectin_lyas_fold"/>
</dbReference>
<keyword evidence="3" id="KW-1185">Reference proteome</keyword>
<reference evidence="2 3" key="1">
    <citation type="submission" date="2021-02" db="EMBL/GenBank/DDBJ databases">
        <title>Activity-based single-cell genomes from oceanic crustal fluid captures similar information to metagenomic and metatranscriptomic surveys with orders of magnitude less sampling.</title>
        <authorList>
            <person name="D'Angelo T.S."/>
            <person name="Orcutt B.N."/>
        </authorList>
    </citation>
    <scope>NUCLEOTIDE SEQUENCE [LARGE SCALE GENOMIC DNA]</scope>
    <source>
        <strain evidence="2">AH-315-G07</strain>
    </source>
</reference>
<dbReference type="InterPro" id="IPR011050">
    <property type="entry name" value="Pectin_lyase_fold/virulence"/>
</dbReference>
<evidence type="ECO:0000259" key="1">
    <source>
        <dbReference type="SMART" id="SM00912"/>
    </source>
</evidence>
<dbReference type="Pfam" id="PF05860">
    <property type="entry name" value="TPS"/>
    <property type="match status" value="1"/>
</dbReference>
<organism evidence="2 3">
    <name type="scientific">Simkania negevensis</name>
    <dbReference type="NCBI Taxonomy" id="83561"/>
    <lineage>
        <taxon>Bacteria</taxon>
        <taxon>Pseudomonadati</taxon>
        <taxon>Chlamydiota</taxon>
        <taxon>Chlamydiia</taxon>
        <taxon>Parachlamydiales</taxon>
        <taxon>Simkaniaceae</taxon>
        <taxon>Simkania</taxon>
    </lineage>
</organism>
<dbReference type="PANTHER" id="PTHR12338:SF5">
    <property type="entry name" value="ANTIGEN 43-RELATED"/>
    <property type="match status" value="1"/>
</dbReference>
<sequence length="981" mass="101389">MTPIRGTVSVSTPSSLQMVIEASDNSIIHYDRFDISAQESVQFIQPDLSSRVLNRVFSADPSRIDGMLSGNGQVYLVNPSGIIFASSSVVNVGSLHAAAGSITDEDFLNRVDQFSSLSGVIESEGVIQANAVHLLGKYVSSSGVIYAPFGVVTITVGDDLFLGVENSQIYAKIETQLEANGEGFGVFSVGDIYAFGIYQSGKVEAAEVFLTAPKDSEVIVSGKVDVSNLEGVGGEIRVFGEKISLMNAKLDASGSMGGGEIYVGGYAHGLGGDGLNALHTYVDDSSLLSADGYEIGDGGRVVIWADGSTYYRGQINARGGATFGDGGFAEVSGKGRLYFRGDAELSAAFGRGGTLLLDPTDITITDGSGGTDDSLVADGSLLDFVEGPGSFTISEQALEAIGSTTNIVLEATNDITINDLSDNELNLKTAAGYTVTFTADSDFSGAGDVRYLSRFDVIKTAGGAVVLSGYQVERGGVDTAAGSLNITAIDAIAVHDVTSGTTMFSAGNGVTIGGDLSTSGPTILNGDSMNTGIITADVSVEGSVDTNNNTLDMAFNKFYFDGTSVSSGTALMTMTAPANKDFNLGTSGSGVYVPGTVLQKMTAGSMTFFTTSTGDIYVDGLTAADTANINLITLSSADNVLTQGTSSVFANALTIVPGTAFLVNEAVSTNNSALNITSSAISFGAAGSTNSGTAVTTITSANNGDLTLGTGSSGLVLSGTALEQINTTVEGGVTFVTTAGGDLYIDGLTAANTTNIVGRTTLASADKTLFQGTSSVFANGLTVSGMSEIATAGLTVNSGGLTFNGIVEANGVGIEVQTIHSKGGSLTFLSDVKKTTPRKLILIDPFKITFGGDVTADCFRIESPAIFFASKPVIPSRFADIDAASQSAEVAVVTAIIPVLKQKIINVGATFYPILDAPLFTGEDLVVLRDTWHWIKIREEFEAFPRESAILYQAYAGSVVFMELAKPDSISPTEFKELFNK</sequence>
<dbReference type="InterPro" id="IPR050909">
    <property type="entry name" value="Bact_Autotransporter_VF"/>
</dbReference>
<name>A0ABS3AS82_9BACT</name>
<accession>A0ABS3AS82</accession>
<gene>
    <name evidence="2" type="ORF">JYU14_00105</name>
</gene>
<proteinExistence type="predicted"/>
<dbReference type="InterPro" id="IPR008638">
    <property type="entry name" value="FhaB/CdiA-like_TPS"/>
</dbReference>
<dbReference type="SUPFAM" id="SSF51126">
    <property type="entry name" value="Pectin lyase-like"/>
    <property type="match status" value="1"/>
</dbReference>
<comment type="caution">
    <text evidence="2">The sequence shown here is derived from an EMBL/GenBank/DDBJ whole genome shotgun (WGS) entry which is preliminary data.</text>
</comment>